<dbReference type="Gene3D" id="2.40.30.110">
    <property type="entry name" value="Aminomethyltransferase beta-barrel domains"/>
    <property type="match status" value="1"/>
</dbReference>
<evidence type="ECO:0000313" key="10">
    <source>
        <dbReference type="EMBL" id="RCL40878.1"/>
    </source>
</evidence>
<evidence type="ECO:0000259" key="9">
    <source>
        <dbReference type="Pfam" id="PF08669"/>
    </source>
</evidence>
<feature type="domain" description="Aminomethyltransferase C-terminal" evidence="9">
    <location>
        <begin position="274"/>
        <end position="346"/>
    </location>
</feature>
<dbReference type="SUPFAM" id="SSF103025">
    <property type="entry name" value="Folate-binding domain"/>
    <property type="match status" value="1"/>
</dbReference>
<sequence>MKKTFLYEDHLSHGAKMVDFSGWSMPINYGSQIDEHHQVRNDVGIFDVSHMSIFKISGQNAESYLRYIFSNDVKKISSKNKALYGLLLNENAGIIDDLIVYCLKGDFLIVSNCATKEKNEAWYQKHASEFDVSVDYIDNQGILAVQGPNSIKVIEKIFGGEASSLNTNECVKVDGVMIAKTGYTGEEGFEVICENKYLRKIWNSSIESGAKPIGLAARDTLRLEAGFCLYGSDMDESVNPHACGLTWTVDINDQDREFIGKQAFLNINEKDEQKMIGILLKDKGILRSGYEITHIDGKGTVLSGTFSPTLKKSIGLARVDQTNEQSGLVKIRNKELEIEFVSPRFLKKI</sequence>
<dbReference type="GO" id="GO:0008483">
    <property type="term" value="F:transaminase activity"/>
    <property type="evidence" value="ECO:0007669"/>
    <property type="project" value="UniProtKB-KW"/>
</dbReference>
<dbReference type="EMBL" id="QOPE01000019">
    <property type="protein sequence ID" value="RCL40878.1"/>
    <property type="molecule type" value="Genomic_DNA"/>
</dbReference>
<dbReference type="Pfam" id="PF08669">
    <property type="entry name" value="GCV_T_C"/>
    <property type="match status" value="1"/>
</dbReference>
<evidence type="ECO:0000259" key="8">
    <source>
        <dbReference type="Pfam" id="PF01571"/>
    </source>
</evidence>
<feature type="binding site" evidence="7">
    <location>
        <position position="190"/>
    </location>
    <ligand>
        <name>substrate</name>
    </ligand>
</feature>
<evidence type="ECO:0000256" key="2">
    <source>
        <dbReference type="ARBA" id="ARBA00012616"/>
    </source>
</evidence>
<dbReference type="NCBIfam" id="TIGR00528">
    <property type="entry name" value="gcvT"/>
    <property type="match status" value="1"/>
</dbReference>
<dbReference type="GO" id="GO:0008168">
    <property type="term" value="F:methyltransferase activity"/>
    <property type="evidence" value="ECO:0007669"/>
    <property type="project" value="UniProtKB-KW"/>
</dbReference>
<dbReference type="GO" id="GO:0006546">
    <property type="term" value="P:glycine catabolic process"/>
    <property type="evidence" value="ECO:0007669"/>
    <property type="project" value="InterPro"/>
</dbReference>
<evidence type="ECO:0000256" key="1">
    <source>
        <dbReference type="ARBA" id="ARBA00008609"/>
    </source>
</evidence>
<dbReference type="Gene3D" id="3.30.70.1400">
    <property type="entry name" value="Aminomethyltransferase beta-barrel domains"/>
    <property type="match status" value="1"/>
</dbReference>
<dbReference type="GO" id="GO:0032259">
    <property type="term" value="P:methylation"/>
    <property type="evidence" value="ECO:0007669"/>
    <property type="project" value="UniProtKB-KW"/>
</dbReference>
<dbReference type="Gene3D" id="3.30.1360.120">
    <property type="entry name" value="Probable tRNA modification gtpase trme, domain 1"/>
    <property type="match status" value="1"/>
</dbReference>
<dbReference type="Proteomes" id="UP000253307">
    <property type="component" value="Unassembled WGS sequence"/>
</dbReference>
<dbReference type="GO" id="GO:0004047">
    <property type="term" value="F:aminomethyltransferase activity"/>
    <property type="evidence" value="ECO:0007669"/>
    <property type="project" value="UniProtKB-EC"/>
</dbReference>
<accession>A0A368BU72</accession>
<evidence type="ECO:0000256" key="5">
    <source>
        <dbReference type="ARBA" id="ARBA00031395"/>
    </source>
</evidence>
<dbReference type="SUPFAM" id="SSF101790">
    <property type="entry name" value="Aminomethyltransferase beta-barrel domain"/>
    <property type="match status" value="1"/>
</dbReference>
<evidence type="ECO:0000313" key="11">
    <source>
        <dbReference type="Proteomes" id="UP000253307"/>
    </source>
</evidence>
<comment type="caution">
    <text evidence="10">The sequence shown here is derived from an EMBL/GenBank/DDBJ whole genome shotgun (WGS) entry which is preliminary data.</text>
</comment>
<dbReference type="InterPro" id="IPR029043">
    <property type="entry name" value="GcvT/YgfZ_C"/>
</dbReference>
<name>A0A368BU72_9GAMM</name>
<keyword evidence="10" id="KW-0489">Methyltransferase</keyword>
<evidence type="ECO:0000256" key="3">
    <source>
        <dbReference type="ARBA" id="ARBA00022576"/>
    </source>
</evidence>
<dbReference type="PANTHER" id="PTHR43757:SF2">
    <property type="entry name" value="AMINOMETHYLTRANSFERASE, MITOCHONDRIAL"/>
    <property type="match status" value="1"/>
</dbReference>
<gene>
    <name evidence="10" type="primary">gcvT</name>
    <name evidence="10" type="ORF">DBW96_02935</name>
</gene>
<evidence type="ECO:0000256" key="4">
    <source>
        <dbReference type="ARBA" id="ARBA00022679"/>
    </source>
</evidence>
<evidence type="ECO:0000256" key="7">
    <source>
        <dbReference type="PIRSR" id="PIRSR006487-1"/>
    </source>
</evidence>
<evidence type="ECO:0000256" key="6">
    <source>
        <dbReference type="ARBA" id="ARBA00047665"/>
    </source>
</evidence>
<dbReference type="GO" id="GO:0005960">
    <property type="term" value="C:glycine cleavage complex"/>
    <property type="evidence" value="ECO:0007669"/>
    <property type="project" value="InterPro"/>
</dbReference>
<reference evidence="10 11" key="1">
    <citation type="journal article" date="2018" name="Microbiome">
        <title>Fine metagenomic profile of the Mediterranean stratified and mixed water columns revealed by assembly and recruitment.</title>
        <authorList>
            <person name="Haro-Moreno J.M."/>
            <person name="Lopez-Perez M."/>
            <person name="De La Torre J.R."/>
            <person name="Picazo A."/>
            <person name="Camacho A."/>
            <person name="Rodriguez-Valera F."/>
        </authorList>
    </citation>
    <scope>NUCLEOTIDE SEQUENCE [LARGE SCALE GENOMIC DNA]</scope>
    <source>
        <strain evidence="10">MED-G82</strain>
    </source>
</reference>
<feature type="domain" description="GCVT N-terminal" evidence="8">
    <location>
        <begin position="6"/>
        <end position="252"/>
    </location>
</feature>
<dbReference type="PANTHER" id="PTHR43757">
    <property type="entry name" value="AMINOMETHYLTRANSFERASE"/>
    <property type="match status" value="1"/>
</dbReference>
<dbReference type="InterPro" id="IPR028896">
    <property type="entry name" value="GcvT/YgfZ/DmdA"/>
</dbReference>
<dbReference type="AlphaFoldDB" id="A0A368BU72"/>
<dbReference type="Gene3D" id="4.10.1250.10">
    <property type="entry name" value="Aminomethyltransferase fragment"/>
    <property type="match status" value="1"/>
</dbReference>
<keyword evidence="4 10" id="KW-0808">Transferase</keyword>
<organism evidence="10 11">
    <name type="scientific">SAR86 cluster bacterium</name>
    <dbReference type="NCBI Taxonomy" id="2030880"/>
    <lineage>
        <taxon>Bacteria</taxon>
        <taxon>Pseudomonadati</taxon>
        <taxon>Pseudomonadota</taxon>
        <taxon>Gammaproteobacteria</taxon>
        <taxon>SAR86 cluster</taxon>
    </lineage>
</organism>
<dbReference type="GO" id="GO:0005829">
    <property type="term" value="C:cytosol"/>
    <property type="evidence" value="ECO:0007669"/>
    <property type="project" value="TreeGrafter"/>
</dbReference>
<dbReference type="InterPro" id="IPR027266">
    <property type="entry name" value="TrmE/GcvT-like"/>
</dbReference>
<dbReference type="InterPro" id="IPR013977">
    <property type="entry name" value="GcvT_C"/>
</dbReference>
<comment type="catalytic activity">
    <reaction evidence="6">
        <text>N(6)-[(R)-S(8)-aminomethyldihydrolipoyl]-L-lysyl-[protein] + (6S)-5,6,7,8-tetrahydrofolate = N(6)-[(R)-dihydrolipoyl]-L-lysyl-[protein] + (6R)-5,10-methylene-5,6,7,8-tetrahydrofolate + NH4(+)</text>
        <dbReference type="Rhea" id="RHEA:16945"/>
        <dbReference type="Rhea" id="RHEA-COMP:10475"/>
        <dbReference type="Rhea" id="RHEA-COMP:10492"/>
        <dbReference type="ChEBI" id="CHEBI:15636"/>
        <dbReference type="ChEBI" id="CHEBI:28938"/>
        <dbReference type="ChEBI" id="CHEBI:57453"/>
        <dbReference type="ChEBI" id="CHEBI:83100"/>
        <dbReference type="ChEBI" id="CHEBI:83143"/>
        <dbReference type="EC" id="2.1.2.10"/>
    </reaction>
</comment>
<dbReference type="EC" id="2.1.2.10" evidence="2"/>
<dbReference type="FunFam" id="3.30.70.1400:FF:000001">
    <property type="entry name" value="Aminomethyltransferase"/>
    <property type="match status" value="1"/>
</dbReference>
<dbReference type="Pfam" id="PF01571">
    <property type="entry name" value="GCV_T"/>
    <property type="match status" value="1"/>
</dbReference>
<dbReference type="NCBIfam" id="NF001567">
    <property type="entry name" value="PRK00389.1"/>
    <property type="match status" value="1"/>
</dbReference>
<protein>
    <recommendedName>
        <fullName evidence="2">aminomethyltransferase</fullName>
        <ecNumber evidence="2">2.1.2.10</ecNumber>
    </recommendedName>
    <alternativeName>
        <fullName evidence="5">Glycine cleavage system T protein</fullName>
    </alternativeName>
</protein>
<dbReference type="PIRSF" id="PIRSF006487">
    <property type="entry name" value="GcvT"/>
    <property type="match status" value="1"/>
</dbReference>
<proteinExistence type="inferred from homology"/>
<comment type="similarity">
    <text evidence="1">Belongs to the GcvT family.</text>
</comment>
<keyword evidence="3" id="KW-0032">Aminotransferase</keyword>
<dbReference type="InterPro" id="IPR006223">
    <property type="entry name" value="GcvT"/>
</dbReference>
<dbReference type="InterPro" id="IPR006222">
    <property type="entry name" value="GCVT_N"/>
</dbReference>